<dbReference type="SUPFAM" id="SSF55961">
    <property type="entry name" value="Bet v1-like"/>
    <property type="match status" value="2"/>
</dbReference>
<gene>
    <name evidence="3" type="ORF">IZ6_23520</name>
</gene>
<evidence type="ECO:0000259" key="2">
    <source>
        <dbReference type="Pfam" id="PF08327"/>
    </source>
</evidence>
<dbReference type="InterPro" id="IPR023393">
    <property type="entry name" value="START-like_dom_sf"/>
</dbReference>
<sequence length="330" mass="37402">MARPPSPHNEALTGFATSPRPGVVRLERAYPARAEDIWAYLTESSKRRDWWAAGKMDLRKDGLVDLIWYFDELSPFEDIPPRYATHGGGHRQAGRITRIEAPRLLAFSWGQDSEVMFEIEPRGDGTVVVLTHRRLEDRPEMIRVASGWFTHLLLLEDAILSRERRPFWHHFSLAQEEHERLLGEPPLTIRVVRRFKQKPSAVFDAFLGSERPRLWMFGHEGADIVRVENDARPGGRFSVVENRDGAEIAHVGSYGTIARPGHITFSFGMPDYSPELDRVRVELGAENGGTVLVLVHEMRPIWADFSDRAELGWVRVLAEIAGKLEGKGGA</sequence>
<protein>
    <recommendedName>
        <fullName evidence="2">Activator of Hsp90 ATPase homologue 1/2-like C-terminal domain-containing protein</fullName>
    </recommendedName>
</protein>
<dbReference type="AlphaFoldDB" id="A0A6S6QUK9"/>
<evidence type="ECO:0000256" key="1">
    <source>
        <dbReference type="ARBA" id="ARBA00006817"/>
    </source>
</evidence>
<dbReference type="CDD" id="cd07814">
    <property type="entry name" value="SRPBCC_CalC_Aha1-like"/>
    <property type="match status" value="1"/>
</dbReference>
<dbReference type="EMBL" id="AP023361">
    <property type="protein sequence ID" value="BCJ91617.1"/>
    <property type="molecule type" value="Genomic_DNA"/>
</dbReference>
<feature type="domain" description="Activator of Hsp90 ATPase homologue 1/2-like C-terminal" evidence="2">
    <location>
        <begin position="32"/>
        <end position="155"/>
    </location>
</feature>
<dbReference type="InterPro" id="IPR013538">
    <property type="entry name" value="ASHA1/2-like_C"/>
</dbReference>
<keyword evidence="4" id="KW-1185">Reference proteome</keyword>
<feature type="domain" description="Activator of Hsp90 ATPase homologue 1/2-like C-terminal" evidence="2">
    <location>
        <begin position="198"/>
        <end position="322"/>
    </location>
</feature>
<name>A0A6S6QUK9_9HYPH</name>
<comment type="similarity">
    <text evidence="1">Belongs to the AHA1 family.</text>
</comment>
<evidence type="ECO:0000313" key="3">
    <source>
        <dbReference type="EMBL" id="BCJ91617.1"/>
    </source>
</evidence>
<accession>A0A6S6QUK9</accession>
<dbReference type="RefSeq" id="WP_222875252.1">
    <property type="nucleotide sequence ID" value="NZ_AP023361.1"/>
</dbReference>
<dbReference type="Proteomes" id="UP000515317">
    <property type="component" value="Chromosome"/>
</dbReference>
<reference evidence="3 4" key="1">
    <citation type="submission" date="2020-08" db="EMBL/GenBank/DDBJ databases">
        <title>Genome sequence of Rhizobiales bacterium strain IZ6.</title>
        <authorList>
            <person name="Nakai R."/>
            <person name="Naganuma T."/>
        </authorList>
    </citation>
    <scope>NUCLEOTIDE SEQUENCE [LARGE SCALE GENOMIC DNA]</scope>
    <source>
        <strain evidence="3 4">IZ6</strain>
    </source>
</reference>
<evidence type="ECO:0000313" key="4">
    <source>
        <dbReference type="Proteomes" id="UP000515317"/>
    </source>
</evidence>
<dbReference type="CDD" id="cd08899">
    <property type="entry name" value="SRPBCC_CalC_Aha1-like_6"/>
    <property type="match status" value="1"/>
</dbReference>
<dbReference type="KEGG" id="tso:IZ6_23520"/>
<organism evidence="3 4">
    <name type="scientific">Terrihabitans soli</name>
    <dbReference type="NCBI Taxonomy" id="708113"/>
    <lineage>
        <taxon>Bacteria</taxon>
        <taxon>Pseudomonadati</taxon>
        <taxon>Pseudomonadota</taxon>
        <taxon>Alphaproteobacteria</taxon>
        <taxon>Hyphomicrobiales</taxon>
        <taxon>Terrihabitans</taxon>
    </lineage>
</organism>
<proteinExistence type="inferred from homology"/>
<dbReference type="Pfam" id="PF08327">
    <property type="entry name" value="AHSA1"/>
    <property type="match status" value="2"/>
</dbReference>
<dbReference type="Gene3D" id="3.30.530.20">
    <property type="match status" value="2"/>
</dbReference>